<proteinExistence type="predicted"/>
<sequence>MATKIDLSQLQEVAGEFRKKYKLNKSQQKVTFYDYNKILAAFVENGEEAWMEVLLYQKEKGKNGYFFKRIKGVNDFELLVCFQLTRYTQNTSQGFFLSGMIFKGYINRCQEWTVKETIGVLNYPWVMNDEDKEPVKMGKNDWYIKIFARPVMGCELFKIL</sequence>
<protein>
    <submittedName>
        <fullName evidence="1">Uncharacterized protein</fullName>
    </submittedName>
</protein>
<reference evidence="1" key="1">
    <citation type="journal article" date="2019" name="MBio">
        <title>Virus Genomes from Deep Sea Sediments Expand the Ocean Megavirome and Support Independent Origins of Viral Gigantism.</title>
        <authorList>
            <person name="Backstrom D."/>
            <person name="Yutin N."/>
            <person name="Jorgensen S.L."/>
            <person name="Dharamshi J."/>
            <person name="Homa F."/>
            <person name="Zaremba-Niedwiedzka K."/>
            <person name="Spang A."/>
            <person name="Wolf Y.I."/>
            <person name="Koonin E.V."/>
            <person name="Ettema T.J."/>
        </authorList>
    </citation>
    <scope>NUCLEOTIDE SEQUENCE</scope>
</reference>
<accession>A0A481YTB6</accession>
<evidence type="ECO:0000313" key="1">
    <source>
        <dbReference type="EMBL" id="QBK86151.1"/>
    </source>
</evidence>
<name>A0A481YTB6_9VIRU</name>
<organism evidence="1">
    <name type="scientific">Marseillevirus LCMAC101</name>
    <dbReference type="NCBI Taxonomy" id="2506602"/>
    <lineage>
        <taxon>Viruses</taxon>
        <taxon>Varidnaviria</taxon>
        <taxon>Bamfordvirae</taxon>
        <taxon>Nucleocytoviricota</taxon>
        <taxon>Megaviricetes</taxon>
        <taxon>Pimascovirales</taxon>
        <taxon>Pimascovirales incertae sedis</taxon>
        <taxon>Marseilleviridae</taxon>
    </lineage>
</organism>
<gene>
    <name evidence="1" type="ORF">LCMAC101_07460</name>
</gene>
<dbReference type="EMBL" id="MK500331">
    <property type="protein sequence ID" value="QBK86151.1"/>
    <property type="molecule type" value="Genomic_DNA"/>
</dbReference>